<dbReference type="Proteomes" id="UP000078431">
    <property type="component" value="Unassembled WGS sequence"/>
</dbReference>
<comment type="caution">
    <text evidence="1">The sequence shown here is derived from an EMBL/GenBank/DDBJ whole genome shotgun (WGS) entry which is preliminary data.</text>
</comment>
<organism evidence="1 2">
    <name type="scientific">Obesumbacterium proteus ATCC 12841</name>
    <dbReference type="NCBI Taxonomy" id="1354268"/>
    <lineage>
        <taxon>Bacteria</taxon>
        <taxon>Pseudomonadati</taxon>
        <taxon>Pseudomonadota</taxon>
        <taxon>Gammaproteobacteria</taxon>
        <taxon>Enterobacterales</taxon>
        <taxon>Hafniaceae</taxon>
        <taxon>Obesumbacterium</taxon>
    </lineage>
</organism>
<name>A0AA91EFF9_9GAMM</name>
<accession>A0AA91EFF9</accession>
<sequence length="71" mass="7962">MMFFCVINGIFYGIESGVTSWVTLMPRAHPVTGMVFVRSLQIGDNLRCVLLFSKWKAQTVLQRLLPIASAT</sequence>
<keyword evidence="2" id="KW-1185">Reference proteome</keyword>
<gene>
    <name evidence="1" type="ORF">M993_01627</name>
</gene>
<evidence type="ECO:0000313" key="2">
    <source>
        <dbReference type="Proteomes" id="UP000078431"/>
    </source>
</evidence>
<reference evidence="1 2" key="1">
    <citation type="submission" date="2016-04" db="EMBL/GenBank/DDBJ databases">
        <title>ATOL: Assembling a taxonomically balanced genome-scale reconstruction of the evolutionary history of the Enterobacteriaceae.</title>
        <authorList>
            <person name="Plunkett G.III."/>
            <person name="Neeno-Eckwall E.C."/>
            <person name="Glasner J.D."/>
            <person name="Perna N.T."/>
        </authorList>
    </citation>
    <scope>NUCLEOTIDE SEQUENCE [LARGE SCALE GENOMIC DNA]</scope>
    <source>
        <strain evidence="1 2">ATCC 12841</strain>
    </source>
</reference>
<dbReference type="EMBL" id="LXEX01000027">
    <property type="protein sequence ID" value="OAT59608.1"/>
    <property type="molecule type" value="Genomic_DNA"/>
</dbReference>
<evidence type="ECO:0000313" key="1">
    <source>
        <dbReference type="EMBL" id="OAT59608.1"/>
    </source>
</evidence>
<proteinExistence type="predicted"/>
<protein>
    <submittedName>
        <fullName evidence="1">Uncharacterized protein</fullName>
    </submittedName>
</protein>
<dbReference type="AlphaFoldDB" id="A0AA91EFF9"/>